<gene>
    <name evidence="1" type="ORF">PBAT_02250</name>
</gene>
<dbReference type="AlphaFoldDB" id="A0A162MGN1"/>
<name>A0A162MGN1_9BACL</name>
<keyword evidence="2" id="KW-1185">Reference proteome</keyword>
<dbReference type="EMBL" id="LVJI01000001">
    <property type="protein sequence ID" value="OAB48475.1"/>
    <property type="molecule type" value="Genomic_DNA"/>
</dbReference>
<comment type="caution">
    <text evidence="1">The sequence shown here is derived from an EMBL/GenBank/DDBJ whole genome shotgun (WGS) entry which is preliminary data.</text>
</comment>
<protein>
    <submittedName>
        <fullName evidence="1">Uncharacterized protein</fullName>
    </submittedName>
</protein>
<dbReference type="Proteomes" id="UP000077355">
    <property type="component" value="Unassembled WGS sequence"/>
</dbReference>
<evidence type="ECO:0000313" key="1">
    <source>
        <dbReference type="EMBL" id="OAB48475.1"/>
    </source>
</evidence>
<evidence type="ECO:0000313" key="2">
    <source>
        <dbReference type="Proteomes" id="UP000077355"/>
    </source>
</evidence>
<reference evidence="1 2" key="1">
    <citation type="submission" date="2016-03" db="EMBL/GenBank/DDBJ databases">
        <title>Draft genome sequence of Paenibacillus antarcticus CECT 5836.</title>
        <authorList>
            <person name="Shin S.-K."/>
            <person name="Yi H."/>
        </authorList>
    </citation>
    <scope>NUCLEOTIDE SEQUENCE [LARGE SCALE GENOMIC DNA]</scope>
    <source>
        <strain evidence="1 2">CECT 5836</strain>
    </source>
</reference>
<sequence length="98" mass="12059">MNVQEKMKKLNIQPVNEKVYLQHLRQWELLGQDMSEQKYYKMYGDTPMFYSDDYLNKHSIDALLKDNKRSREMLNPTLIAKLLSKCDAWWFRFRYMKQ</sequence>
<accession>A0A162MGN1</accession>
<proteinExistence type="predicted"/>
<dbReference type="RefSeq" id="WP_068646102.1">
    <property type="nucleotide sequence ID" value="NZ_CP043611.1"/>
</dbReference>
<organism evidence="1 2">
    <name type="scientific">Paenibacillus antarcticus</name>
    <dbReference type="NCBI Taxonomy" id="253703"/>
    <lineage>
        <taxon>Bacteria</taxon>
        <taxon>Bacillati</taxon>
        <taxon>Bacillota</taxon>
        <taxon>Bacilli</taxon>
        <taxon>Bacillales</taxon>
        <taxon>Paenibacillaceae</taxon>
        <taxon>Paenibacillus</taxon>
    </lineage>
</organism>